<dbReference type="Proteomes" id="UP000657421">
    <property type="component" value="Unassembled WGS sequence"/>
</dbReference>
<dbReference type="RefSeq" id="WP_249308221.1">
    <property type="nucleotide sequence ID" value="NZ_JACRSZ010000008.1"/>
</dbReference>
<keyword evidence="5" id="KW-1185">Reference proteome</keyword>
<proteinExistence type="predicted"/>
<dbReference type="EMBL" id="JACRSZ010000008">
    <property type="protein sequence ID" value="MBC8573179.1"/>
    <property type="molecule type" value="Genomic_DNA"/>
</dbReference>
<dbReference type="SUPFAM" id="SSF53613">
    <property type="entry name" value="Ribokinase-like"/>
    <property type="match status" value="1"/>
</dbReference>
<dbReference type="Gene3D" id="3.40.1190.20">
    <property type="match status" value="1"/>
</dbReference>
<dbReference type="InterPro" id="IPR011611">
    <property type="entry name" value="PfkB_dom"/>
</dbReference>
<evidence type="ECO:0000256" key="1">
    <source>
        <dbReference type="ARBA" id="ARBA00022679"/>
    </source>
</evidence>
<accession>A0ABR7NA16</accession>
<keyword evidence="2 4" id="KW-0418">Kinase</keyword>
<sequence>MKKKIIVAGHICVDITPAIQGKNVSKIQELLIPGKLIEVGNATVSTGGAVANTGLAMKILGANVSLMGKIGDDAFGEIVKNVLKKYDVEEELSVSDTEATSYTVVVAVPGIDRIFLHNPGANNAFYTEDISEEELKDAALFHFGYPPIMRSMYVNDGEELVKMMKKVKEAGVATSMDLAAVDEASEAGKVDWYHVLERVMPYIDIFVPSVEELCYMLDKERFREWQERAAGKDVTEVLDIEKDVKPLAQECMKMGAKILLLKCGVPGMYFCSTSREALTQISDRLDLDTDAWAEKEYFEKSYVPEKVLSGTGAGDTSIAAFLTAMADGYTPEDALHLAAGTGASCVAAYDALSGLKSFEELKKKIEAGWDKVDFI</sequence>
<keyword evidence="1" id="KW-0808">Transferase</keyword>
<feature type="domain" description="Carbohydrate kinase PfkB" evidence="3">
    <location>
        <begin position="27"/>
        <end position="351"/>
    </location>
</feature>
<evidence type="ECO:0000313" key="5">
    <source>
        <dbReference type="Proteomes" id="UP000657421"/>
    </source>
</evidence>
<evidence type="ECO:0000313" key="4">
    <source>
        <dbReference type="EMBL" id="MBC8573179.1"/>
    </source>
</evidence>
<dbReference type="PANTHER" id="PTHR10584:SF166">
    <property type="entry name" value="RIBOKINASE"/>
    <property type="match status" value="1"/>
</dbReference>
<dbReference type="PANTHER" id="PTHR10584">
    <property type="entry name" value="SUGAR KINASE"/>
    <property type="match status" value="1"/>
</dbReference>
<evidence type="ECO:0000256" key="2">
    <source>
        <dbReference type="ARBA" id="ARBA00022777"/>
    </source>
</evidence>
<name>A0ABR7NA16_9FIRM</name>
<gene>
    <name evidence="4" type="ORF">H8716_08800</name>
</gene>
<comment type="caution">
    <text evidence="4">The sequence shown here is derived from an EMBL/GenBank/DDBJ whole genome shotgun (WGS) entry which is preliminary data.</text>
</comment>
<dbReference type="InterPro" id="IPR029056">
    <property type="entry name" value="Ribokinase-like"/>
</dbReference>
<reference evidence="4 5" key="1">
    <citation type="submission" date="2020-08" db="EMBL/GenBank/DDBJ databases">
        <title>Genome public.</title>
        <authorList>
            <person name="Liu C."/>
            <person name="Sun Q."/>
        </authorList>
    </citation>
    <scope>NUCLEOTIDE SEQUENCE [LARGE SCALE GENOMIC DNA]</scope>
    <source>
        <strain evidence="4 5">NSJ-46</strain>
    </source>
</reference>
<dbReference type="GO" id="GO:0016301">
    <property type="term" value="F:kinase activity"/>
    <property type="evidence" value="ECO:0007669"/>
    <property type="project" value="UniProtKB-KW"/>
</dbReference>
<protein>
    <submittedName>
        <fullName evidence="4">Carbohydrate kinase family protein</fullName>
    </submittedName>
</protein>
<evidence type="ECO:0000259" key="3">
    <source>
        <dbReference type="Pfam" id="PF00294"/>
    </source>
</evidence>
<dbReference type="Pfam" id="PF00294">
    <property type="entry name" value="PfkB"/>
    <property type="match status" value="1"/>
</dbReference>
<organism evidence="4 5">
    <name type="scientific">Jingyaoa shaoxingensis</name>
    <dbReference type="NCBI Taxonomy" id="2763671"/>
    <lineage>
        <taxon>Bacteria</taxon>
        <taxon>Bacillati</taxon>
        <taxon>Bacillota</taxon>
        <taxon>Clostridia</taxon>
        <taxon>Lachnospirales</taxon>
        <taxon>Lachnospiraceae</taxon>
        <taxon>Jingyaoa</taxon>
    </lineage>
</organism>